<evidence type="ECO:0000313" key="2">
    <source>
        <dbReference type="EMBL" id="KAF4398360.1"/>
    </source>
</evidence>
<sequence length="63" mass="6690">MSLPSSSSTTDTHLSLFSTTLFEMSPTLIPTLPNTKSPGLGPPTPTFRPLTFGNSPDPTLRIS</sequence>
<name>A0A7J6HVE6_CANSA</name>
<dbReference type="EMBL" id="JAATIQ010000026">
    <property type="protein sequence ID" value="KAF4398360.1"/>
    <property type="molecule type" value="Genomic_DNA"/>
</dbReference>
<proteinExistence type="predicted"/>
<dbReference type="Proteomes" id="UP000583929">
    <property type="component" value="Unassembled WGS sequence"/>
</dbReference>
<evidence type="ECO:0000313" key="3">
    <source>
        <dbReference type="Proteomes" id="UP000583929"/>
    </source>
</evidence>
<comment type="caution">
    <text evidence="2">The sequence shown here is derived from an EMBL/GenBank/DDBJ whole genome shotgun (WGS) entry which is preliminary data.</text>
</comment>
<gene>
    <name evidence="2" type="ORF">G4B88_025339</name>
</gene>
<organism evidence="2 3">
    <name type="scientific">Cannabis sativa</name>
    <name type="common">Hemp</name>
    <name type="synonym">Marijuana</name>
    <dbReference type="NCBI Taxonomy" id="3483"/>
    <lineage>
        <taxon>Eukaryota</taxon>
        <taxon>Viridiplantae</taxon>
        <taxon>Streptophyta</taxon>
        <taxon>Embryophyta</taxon>
        <taxon>Tracheophyta</taxon>
        <taxon>Spermatophyta</taxon>
        <taxon>Magnoliopsida</taxon>
        <taxon>eudicotyledons</taxon>
        <taxon>Gunneridae</taxon>
        <taxon>Pentapetalae</taxon>
        <taxon>rosids</taxon>
        <taxon>fabids</taxon>
        <taxon>Rosales</taxon>
        <taxon>Cannabaceae</taxon>
        <taxon>Cannabis</taxon>
    </lineage>
</organism>
<accession>A0A7J6HVE6</accession>
<feature type="region of interest" description="Disordered" evidence="1">
    <location>
        <begin position="27"/>
        <end position="63"/>
    </location>
</feature>
<reference evidence="2 3" key="1">
    <citation type="journal article" date="2020" name="bioRxiv">
        <title>Sequence and annotation of 42 cannabis genomes reveals extensive copy number variation in cannabinoid synthesis and pathogen resistance genes.</title>
        <authorList>
            <person name="Mckernan K.J."/>
            <person name="Helbert Y."/>
            <person name="Kane L.T."/>
            <person name="Ebling H."/>
            <person name="Zhang L."/>
            <person name="Liu B."/>
            <person name="Eaton Z."/>
            <person name="Mclaughlin S."/>
            <person name="Kingan S."/>
            <person name="Baybayan P."/>
            <person name="Concepcion G."/>
            <person name="Jordan M."/>
            <person name="Riva A."/>
            <person name="Barbazuk W."/>
            <person name="Harkins T."/>
        </authorList>
    </citation>
    <scope>NUCLEOTIDE SEQUENCE [LARGE SCALE GENOMIC DNA]</scope>
    <source>
        <strain evidence="3">cv. Jamaican Lion 4</strain>
        <tissue evidence="2">Leaf</tissue>
    </source>
</reference>
<keyword evidence="3" id="KW-1185">Reference proteome</keyword>
<evidence type="ECO:0000256" key="1">
    <source>
        <dbReference type="SAM" id="MobiDB-lite"/>
    </source>
</evidence>
<dbReference type="AlphaFoldDB" id="A0A7J6HVE6"/>
<protein>
    <submittedName>
        <fullName evidence="2">Uncharacterized protein</fullName>
    </submittedName>
</protein>
<feature type="compositionally biased region" description="Polar residues" evidence="1">
    <location>
        <begin position="52"/>
        <end position="63"/>
    </location>
</feature>